<keyword evidence="2" id="KW-1003">Cell membrane</keyword>
<dbReference type="EMBL" id="FR669366">
    <property type="protein sequence ID" value="CBW30695.1"/>
    <property type="molecule type" value="Genomic_DNA"/>
</dbReference>
<dbReference type="EMBL" id="FR669368">
    <property type="protein sequence ID" value="CBW30697.1"/>
    <property type="molecule type" value="Genomic_DNA"/>
</dbReference>
<comment type="subunit">
    <text evidence="10">Interacts with Orco. Complexes exist early in the endomembrane system in olfactory sensory neurons (OSNs), coupling these complexes to the conserved ciliary trafficking pathway.</text>
</comment>
<dbReference type="KEGG" id="dme:Dmel_CG12526"/>
<evidence type="ECO:0000256" key="7">
    <source>
        <dbReference type="ARBA" id="ARBA00023136"/>
    </source>
</evidence>
<dbReference type="InterPro" id="IPR004117">
    <property type="entry name" value="7tm6_olfct_rcpt"/>
</dbReference>
<evidence type="ECO:0000256" key="11">
    <source>
        <dbReference type="RuleBase" id="RU351113"/>
    </source>
</evidence>
<keyword evidence="4 11" id="KW-0812">Transmembrane</keyword>
<dbReference type="HOGENOM" id="CLU_033399_0_0_1"/>
<dbReference type="EMBL" id="FR669369">
    <property type="protein sequence ID" value="CBW30698.1"/>
    <property type="molecule type" value="Genomic_DNA"/>
</dbReference>
<dbReference type="EMBL" id="FR669370">
    <property type="protein sequence ID" value="CBW30699.1"/>
    <property type="molecule type" value="Genomic_DNA"/>
</dbReference>
<evidence type="ECO:0000313" key="12">
    <source>
        <dbReference type="EMBL" id="CBW30688.1"/>
    </source>
</evidence>
<dbReference type="EMBL" id="FR669362">
    <property type="protein sequence ID" value="CBW30691.1"/>
    <property type="molecule type" value="Genomic_DNA"/>
</dbReference>
<evidence type="ECO:0000256" key="4">
    <source>
        <dbReference type="ARBA" id="ARBA00022692"/>
    </source>
</evidence>
<evidence type="ECO:0000256" key="10">
    <source>
        <dbReference type="ARBA" id="ARBA00038679"/>
    </source>
</evidence>
<evidence type="ECO:0000313" key="14">
    <source>
        <dbReference type="EMBL" id="CBW30691.1"/>
    </source>
</evidence>
<dbReference type="PANTHER" id="PTHR21137:SF44">
    <property type="entry name" value="ODORANT RECEPTOR 13A-RELATED"/>
    <property type="match status" value="1"/>
</dbReference>
<feature type="transmembrane region" description="Helical" evidence="11">
    <location>
        <begin position="144"/>
        <end position="165"/>
    </location>
</feature>
<keyword evidence="6 11" id="KW-1133">Transmembrane helix</keyword>
<feature type="transmembrane region" description="Helical" evidence="11">
    <location>
        <begin position="81"/>
        <end position="100"/>
    </location>
</feature>
<dbReference type="GO" id="GO:0005549">
    <property type="term" value="F:odorant binding"/>
    <property type="evidence" value="ECO:0007669"/>
    <property type="project" value="InterPro"/>
</dbReference>
<evidence type="ECO:0000313" key="13">
    <source>
        <dbReference type="EMBL" id="CBW30690.1"/>
    </source>
</evidence>
<dbReference type="OrthoDB" id="8185860at2759"/>
<organism evidence="12">
    <name type="scientific">Drosophila melanogaster</name>
    <name type="common">Fruit fly</name>
    <dbReference type="NCBI Taxonomy" id="7227"/>
    <lineage>
        <taxon>Eukaryota</taxon>
        <taxon>Metazoa</taxon>
        <taxon>Ecdysozoa</taxon>
        <taxon>Arthropoda</taxon>
        <taxon>Hexapoda</taxon>
        <taxon>Insecta</taxon>
        <taxon>Pterygota</taxon>
        <taxon>Neoptera</taxon>
        <taxon>Endopterygota</taxon>
        <taxon>Diptera</taxon>
        <taxon>Brachycera</taxon>
        <taxon>Muscomorpha</taxon>
        <taxon>Ephydroidea</taxon>
        <taxon>Drosophilidae</taxon>
        <taxon>Drosophila</taxon>
        <taxon>Sophophora</taxon>
    </lineage>
</organism>
<dbReference type="SMR" id="E5AJN4"/>
<dbReference type="GO" id="GO:0004984">
    <property type="term" value="F:olfactory receptor activity"/>
    <property type="evidence" value="ECO:0007669"/>
    <property type="project" value="InterPro"/>
</dbReference>
<keyword evidence="9 11" id="KW-0807">Transducer</keyword>
<evidence type="ECO:0000256" key="2">
    <source>
        <dbReference type="ARBA" id="ARBA00022475"/>
    </source>
</evidence>
<reference evidence="12" key="1">
    <citation type="journal article" date="2010" name="PLoS ONE">
        <title>Odorant receptor (Or) genes: polymorphism and divergence in the D. melanogaster and D. pseudoobscura lineages.</title>
        <authorList>
            <person name="Conceicao I.C."/>
            <person name="Aguade M."/>
        </authorList>
    </citation>
    <scope>NUCLEOTIDE SEQUENCE</scope>
    <source>
        <strain evidence="12">CN1</strain>
        <strain evidence="20">CN16</strain>
        <strain evidence="13">CN18</strain>
        <strain evidence="14">CN19</strain>
        <strain evidence="15">CN22</strain>
        <strain evidence="19">CN35</strain>
        <strain evidence="18">CN41</strain>
        <strain evidence="21">CN5</strain>
        <strain evidence="17">CN7</strain>
        <strain evidence="16">CN9</strain>
    </source>
</reference>
<dbReference type="EMBL" id="FR669364">
    <property type="protein sequence ID" value="CBW30693.1"/>
    <property type="molecule type" value="Genomic_DNA"/>
</dbReference>
<feature type="transmembrane region" description="Helical" evidence="11">
    <location>
        <begin position="205"/>
        <end position="229"/>
    </location>
</feature>
<dbReference type="EMBL" id="FR669361">
    <property type="protein sequence ID" value="CBW30690.1"/>
    <property type="molecule type" value="Genomic_DNA"/>
</dbReference>
<evidence type="ECO:0000313" key="21">
    <source>
        <dbReference type="EMBL" id="CBW30699.1"/>
    </source>
</evidence>
<proteinExistence type="inferred from homology"/>
<comment type="similarity">
    <text evidence="11">Belongs to the insect chemoreceptor superfamily. Heteromeric odorant receptor channel (TC 1.A.69) family.</text>
</comment>
<dbReference type="GO" id="GO:0007165">
    <property type="term" value="P:signal transduction"/>
    <property type="evidence" value="ECO:0007669"/>
    <property type="project" value="UniProtKB-KW"/>
</dbReference>
<feature type="transmembrane region" description="Helical" evidence="11">
    <location>
        <begin position="279"/>
        <end position="304"/>
    </location>
</feature>
<dbReference type="OMA" id="VIMHYER"/>
<evidence type="ECO:0000313" key="16">
    <source>
        <dbReference type="EMBL" id="CBW30693.1"/>
    </source>
</evidence>
<evidence type="ECO:0000313" key="18">
    <source>
        <dbReference type="EMBL" id="CBW30695.1"/>
    </source>
</evidence>
<dbReference type="CTD" id="39109"/>
<dbReference type="AlphaFoldDB" id="E5AJN4"/>
<dbReference type="EMBL" id="FR669359">
    <property type="protein sequence ID" value="CBW30688.1"/>
    <property type="molecule type" value="Genomic_DNA"/>
</dbReference>
<dbReference type="GeneID" id="39109"/>
<dbReference type="BioGRID-ORCS" id="39109">
    <property type="hits" value="0 hits in 1 CRISPR screen"/>
</dbReference>
<evidence type="ECO:0000256" key="8">
    <source>
        <dbReference type="ARBA" id="ARBA00023170"/>
    </source>
</evidence>
<dbReference type="PANTHER" id="PTHR21137">
    <property type="entry name" value="ODORANT RECEPTOR"/>
    <property type="match status" value="1"/>
</dbReference>
<dbReference type="Pfam" id="PF02949">
    <property type="entry name" value="7tm_6"/>
    <property type="match status" value="1"/>
</dbReference>
<sequence>MDNVAEMPEEKYVEVDDFLRLAVKFYNTLGIDPYETGRKRTIWFQIYFALNMFNMVFSFYAEVATLVDRLRDNENFLESCILLSYVSFVVMGLSKIGAVMKKKPKMTALVRQLETCFPSPSAKVQEEYAVKSWLKRCHIYTKGFGGLFMIMYFAHALIPLFIYFIQRVLLHYPDAKQIMPFYQLEPWEFRDSWLFYPSYFHQSSAGYTATCGSIAGDLMIFAVVLQVIMHYERLAKVLREFKIQAHNAPNGAKEDIRKLQSLVANHIDILRLTDLMNEVFGIPLLLNFIASALLVCLVGVQLTIALSPEYFCKQMLFLISVLLEVYLLCSFSQRLIDASENVGHAAYDMDWLGSDKRFKKILIFISMRSQKPVCLKATVVLDLSMPTMSIFLGMSYKFFCAVRTMYQ</sequence>
<dbReference type="VEuPathDB" id="VectorBase:FBgn0036009"/>
<comment type="subcellular location">
    <subcellularLocation>
        <location evidence="1 11">Cell membrane</location>
        <topology evidence="1 11">Multi-pass membrane protein</topology>
    </subcellularLocation>
</comment>
<dbReference type="RefSeq" id="NP_524005.2">
    <property type="nucleotide sequence ID" value="NM_079281.4"/>
</dbReference>
<feature type="transmembrane region" description="Helical" evidence="11">
    <location>
        <begin position="42"/>
        <end position="61"/>
    </location>
</feature>
<dbReference type="EMBL" id="FR669363">
    <property type="protein sequence ID" value="CBW30692.1"/>
    <property type="molecule type" value="Genomic_DNA"/>
</dbReference>
<accession>E5AJN4</accession>
<evidence type="ECO:0000313" key="19">
    <source>
        <dbReference type="EMBL" id="CBW30697.1"/>
    </source>
</evidence>
<evidence type="ECO:0000313" key="15">
    <source>
        <dbReference type="EMBL" id="CBW30692.1"/>
    </source>
</evidence>
<evidence type="ECO:0000256" key="1">
    <source>
        <dbReference type="ARBA" id="ARBA00004651"/>
    </source>
</evidence>
<feature type="transmembrane region" description="Helical" evidence="11">
    <location>
        <begin position="310"/>
        <end position="329"/>
    </location>
</feature>
<evidence type="ECO:0000256" key="3">
    <source>
        <dbReference type="ARBA" id="ARBA00022606"/>
    </source>
</evidence>
<keyword evidence="5 11" id="KW-0552">Olfaction</keyword>
<protein>
    <recommendedName>
        <fullName evidence="11">Odorant receptor</fullName>
    </recommendedName>
</protein>
<evidence type="ECO:0000256" key="9">
    <source>
        <dbReference type="ARBA" id="ARBA00023224"/>
    </source>
</evidence>
<keyword evidence="3 11" id="KW-0716">Sensory transduction</keyword>
<comment type="caution">
    <text evidence="11">Lacks conserved residue(s) required for the propagation of feature annotation.</text>
</comment>
<keyword evidence="7 11" id="KW-0472">Membrane</keyword>
<keyword evidence="8 11" id="KW-0675">Receptor</keyword>
<dbReference type="DNASU" id="39109"/>
<dbReference type="EMBL" id="FR669365">
    <property type="protein sequence ID" value="CBW30694.1"/>
    <property type="molecule type" value="Genomic_DNA"/>
</dbReference>
<evidence type="ECO:0000256" key="6">
    <source>
        <dbReference type="ARBA" id="ARBA00022989"/>
    </source>
</evidence>
<evidence type="ECO:0000256" key="5">
    <source>
        <dbReference type="ARBA" id="ARBA00022725"/>
    </source>
</evidence>
<dbReference type="ExpressionAtlas" id="E5AJN4">
    <property type="expression patterns" value="baseline and differential"/>
</dbReference>
<dbReference type="Bgee" id="FBgn0036009">
    <property type="expression patterns" value="Expressed in antenna and 2 other cell types or tissues"/>
</dbReference>
<name>E5AJN4_DROME</name>
<gene>
    <name evidence="12" type="primary">Or67a</name>
</gene>
<evidence type="ECO:0000313" key="20">
    <source>
        <dbReference type="EMBL" id="CBW30698.1"/>
    </source>
</evidence>
<evidence type="ECO:0000313" key="17">
    <source>
        <dbReference type="EMBL" id="CBW30694.1"/>
    </source>
</evidence>
<dbReference type="GO" id="GO:0005886">
    <property type="term" value="C:plasma membrane"/>
    <property type="evidence" value="ECO:0007669"/>
    <property type="project" value="UniProtKB-SubCell"/>
</dbReference>